<protein>
    <recommendedName>
        <fullName evidence="5">Competence protein ComEC</fullName>
    </recommendedName>
</protein>
<evidence type="ECO:0000256" key="2">
    <source>
        <dbReference type="SAM" id="Phobius"/>
    </source>
</evidence>
<evidence type="ECO:0008006" key="5">
    <source>
        <dbReference type="Google" id="ProtNLM"/>
    </source>
</evidence>
<dbReference type="AlphaFoldDB" id="A0AAP3ETA9"/>
<evidence type="ECO:0000256" key="1">
    <source>
        <dbReference type="SAM" id="MobiDB-lite"/>
    </source>
</evidence>
<evidence type="ECO:0000313" key="4">
    <source>
        <dbReference type="Proteomes" id="UP001205867"/>
    </source>
</evidence>
<accession>A0AAP3ETA9</accession>
<comment type="caution">
    <text evidence="3">The sequence shown here is derived from an EMBL/GenBank/DDBJ whole genome shotgun (WGS) entry which is preliminary data.</text>
</comment>
<feature type="region of interest" description="Disordered" evidence="1">
    <location>
        <begin position="152"/>
        <end position="178"/>
    </location>
</feature>
<proteinExistence type="predicted"/>
<keyword evidence="2" id="KW-0812">Transmembrane</keyword>
<organism evidence="3 4">
    <name type="scientific">Micrococcus luteus</name>
    <name type="common">Micrococcus lysodeikticus</name>
    <dbReference type="NCBI Taxonomy" id="1270"/>
    <lineage>
        <taxon>Bacteria</taxon>
        <taxon>Bacillati</taxon>
        <taxon>Actinomycetota</taxon>
        <taxon>Actinomycetes</taxon>
        <taxon>Micrococcales</taxon>
        <taxon>Micrococcaceae</taxon>
        <taxon>Micrococcus</taxon>
    </lineage>
</organism>
<name>A0AAP3ETA9_MICLU</name>
<reference evidence="3" key="1">
    <citation type="submission" date="2023-06" db="EMBL/GenBank/DDBJ databases">
        <title>lsaBGC provides a comprehensive framework for evolutionary analysis of biosynthetic gene clusters within focal taxa.</title>
        <authorList>
            <person name="Salamzade R."/>
            <person name="Sandstrom S."/>
            <person name="Kalan L.R."/>
        </authorList>
    </citation>
    <scope>NUCLEOTIDE SEQUENCE</scope>
    <source>
        <strain evidence="3">P3-SID899</strain>
    </source>
</reference>
<sequence length="286" mass="28147">MDRRARHREVPGPLDARWVPALLACLTLGILGVGWNAPARSAAALTGLAVAAAAVLGAARSTGRIRGVATATALAGVAAALMLQHSAGPAAAAEGSGWTGAVHAGSPLRLELTLDGPATRSEATFGPRWSVPVRVETFGNPPRAPEAPVTARLTGAGPPPATIAAPSDGTTAPDGGPGSRVCVVARPSRSGSTVFLAAAAVPHPGPCPGGAETAGGAIDGDPGPPRREALRAAFRQSAEGTFGAAPELIPGLVLGDRSAQGAALDDSMKASGLSHLSAVSGARVVK</sequence>
<evidence type="ECO:0000313" key="3">
    <source>
        <dbReference type="EMBL" id="MCV7627968.1"/>
    </source>
</evidence>
<keyword evidence="2" id="KW-1133">Transmembrane helix</keyword>
<keyword evidence="2" id="KW-0472">Membrane</keyword>
<dbReference type="EMBL" id="JALXKZ020000001">
    <property type="protein sequence ID" value="MCV7627968.1"/>
    <property type="molecule type" value="Genomic_DNA"/>
</dbReference>
<feature type="transmembrane region" description="Helical" evidence="2">
    <location>
        <begin position="16"/>
        <end position="35"/>
    </location>
</feature>
<dbReference type="Proteomes" id="UP001205867">
    <property type="component" value="Unassembled WGS sequence"/>
</dbReference>
<feature type="transmembrane region" description="Helical" evidence="2">
    <location>
        <begin position="41"/>
        <end position="59"/>
    </location>
</feature>
<gene>
    <name evidence="3" type="ORF">M3A82_001205</name>
</gene>